<feature type="compositionally biased region" description="Polar residues" evidence="1">
    <location>
        <begin position="685"/>
        <end position="700"/>
    </location>
</feature>
<evidence type="ECO:0000256" key="1">
    <source>
        <dbReference type="SAM" id="MobiDB-lite"/>
    </source>
</evidence>
<feature type="region of interest" description="Disordered" evidence="1">
    <location>
        <begin position="600"/>
        <end position="638"/>
    </location>
</feature>
<reference evidence="2 3" key="1">
    <citation type="submission" date="2015-03" db="EMBL/GenBank/DDBJ databases">
        <authorList>
            <person name="Radwan O."/>
            <person name="Al-Naeli F.A."/>
            <person name="Rendon G.A."/>
            <person name="Fields C."/>
        </authorList>
    </citation>
    <scope>NUCLEOTIDE SEQUENCE [LARGE SCALE GENOMIC DNA]</scope>
    <source>
        <strain evidence="2">CR-DP1</strain>
    </source>
</reference>
<comment type="caution">
    <text evidence="2">The sequence shown here is derived from an EMBL/GenBank/DDBJ whole genome shotgun (WGS) entry which is preliminary data.</text>
</comment>
<feature type="compositionally biased region" description="Low complexity" evidence="1">
    <location>
        <begin position="709"/>
        <end position="720"/>
    </location>
</feature>
<feature type="compositionally biased region" description="Low complexity" evidence="1">
    <location>
        <begin position="463"/>
        <end position="474"/>
    </location>
</feature>
<feature type="compositionally biased region" description="Polar residues" evidence="1">
    <location>
        <begin position="1"/>
        <end position="22"/>
    </location>
</feature>
<dbReference type="OrthoDB" id="1749473at2759"/>
<name>A0A0F4ZAM2_9PEZI</name>
<feature type="compositionally biased region" description="Polar residues" evidence="1">
    <location>
        <begin position="452"/>
        <end position="462"/>
    </location>
</feature>
<accession>A0A0F4ZAM2</accession>
<feature type="region of interest" description="Disordered" evidence="1">
    <location>
        <begin position="665"/>
        <end position="722"/>
    </location>
</feature>
<feature type="region of interest" description="Disordered" evidence="1">
    <location>
        <begin position="440"/>
        <end position="475"/>
    </location>
</feature>
<dbReference type="AlphaFoldDB" id="A0A0F4ZAM2"/>
<feature type="compositionally biased region" description="Basic and acidic residues" evidence="1">
    <location>
        <begin position="241"/>
        <end position="258"/>
    </location>
</feature>
<gene>
    <name evidence="2" type="ORF">TD95_001453</name>
</gene>
<protein>
    <recommendedName>
        <fullName evidence="4">PH domain-containing protein</fullName>
    </recommendedName>
</protein>
<dbReference type="Proteomes" id="UP000033483">
    <property type="component" value="Unassembled WGS sequence"/>
</dbReference>
<evidence type="ECO:0000313" key="2">
    <source>
        <dbReference type="EMBL" id="KKA27569.1"/>
    </source>
</evidence>
<evidence type="ECO:0000313" key="3">
    <source>
        <dbReference type="Proteomes" id="UP000033483"/>
    </source>
</evidence>
<feature type="compositionally biased region" description="Basic and acidic residues" evidence="1">
    <location>
        <begin position="24"/>
        <end position="56"/>
    </location>
</feature>
<feature type="compositionally biased region" description="Basic residues" evidence="1">
    <location>
        <begin position="132"/>
        <end position="147"/>
    </location>
</feature>
<feature type="region of interest" description="Disordered" evidence="1">
    <location>
        <begin position="116"/>
        <end position="147"/>
    </location>
</feature>
<evidence type="ECO:0008006" key="4">
    <source>
        <dbReference type="Google" id="ProtNLM"/>
    </source>
</evidence>
<feature type="compositionally biased region" description="Polar residues" evidence="1">
    <location>
        <begin position="600"/>
        <end position="614"/>
    </location>
</feature>
<keyword evidence="3" id="KW-1185">Reference proteome</keyword>
<organism evidence="2 3">
    <name type="scientific">Thielaviopsis punctulata</name>
    <dbReference type="NCBI Taxonomy" id="72032"/>
    <lineage>
        <taxon>Eukaryota</taxon>
        <taxon>Fungi</taxon>
        <taxon>Dikarya</taxon>
        <taxon>Ascomycota</taxon>
        <taxon>Pezizomycotina</taxon>
        <taxon>Sordariomycetes</taxon>
        <taxon>Hypocreomycetidae</taxon>
        <taxon>Microascales</taxon>
        <taxon>Ceratocystidaceae</taxon>
        <taxon>Thielaviopsis</taxon>
    </lineage>
</organism>
<proteinExistence type="predicted"/>
<feature type="region of interest" description="Disordered" evidence="1">
    <location>
        <begin position="241"/>
        <end position="273"/>
    </location>
</feature>
<feature type="region of interest" description="Disordered" evidence="1">
    <location>
        <begin position="1"/>
        <end position="90"/>
    </location>
</feature>
<sequence>MTSHSDSNTNGSFEATQTSATLASDRRRLRLEDMTSPEEQRIPLKSEKMARKDSRLALRNLFGRSKSKETLGQFNTSQTGAESPVLPEPTHEITSKASGILRGAFADLSSNWQSSKNAEASLPSPTHAHAPGTRKKDKPKLNIRTKQRPSIVIDTAAATAAAMLHSPILSPTSPPASVPIPRVPTSSHYNQSQPMYKTVKTPIATWDPPPLFRAYPQAIRHNRLPAASVAADSLLRFHEKHGAAEADKESAETVREEGTPTELRKRKSHRHNTSNGLPKFEWTTKIYMLVTSGYLLQYSGDGAYDRLPEKVLHLSKHSVAFATDIFPGKHWVLQVSATMDTEGTMSTDSRSLFSRLLEKRHANNFLMVFENGDDMNAWITVLRREIAAMGGKEMLSETGQARPADSIGADGHQLRAQGSQRALVVRDPVRFSRALAPEQLGAGWPSSKRNSHCSVQSYTSVHSGTSTSNRNSSSDLGVLRSELDDVSTTNSFVSQDGRQLDSLRESNGNRLSVISAASVQRTILTSAGSSPVCLSRRDSFTTNFMPDEMLLNPVNSMAGPGAQRPEKRQSMVSMHSVNSLGEKQRGEYEAQQVVNFSVPNSSGRRFSVTRSPSSDALIKETSLRSQSQRKPLPTLPTLHDSLPAAVAMRSPSHISQCFSPIDSPSSPSYALHSVPSRRSSRAGLETNSLRMVSSPVSTPAATPRRHNSSRMTRTSSFTTMPRPQSIVAKSRTHIAALASPTSLLRLGTSASQITPLKLRSAPPVSMDKLSMSPKKVSASLHPASAAGRERQRSFVLEASEVPAHRYTGAAAPLSPLPLSNESKNLLADAPKLSSKPSLSALLPQRSVKDVPAQPACSVHGGLPAAARL</sequence>
<dbReference type="EMBL" id="LAEV01001629">
    <property type="protein sequence ID" value="KKA27569.1"/>
    <property type="molecule type" value="Genomic_DNA"/>
</dbReference>
<feature type="compositionally biased region" description="Polar residues" evidence="1">
    <location>
        <begin position="70"/>
        <end position="81"/>
    </location>
</feature>